<organism evidence="3 4">
    <name type="scientific">Ziziphus jujuba</name>
    <name type="common">Chinese jujube</name>
    <name type="synonym">Ziziphus sativa</name>
    <dbReference type="NCBI Taxonomy" id="326968"/>
    <lineage>
        <taxon>Eukaryota</taxon>
        <taxon>Viridiplantae</taxon>
        <taxon>Streptophyta</taxon>
        <taxon>Embryophyta</taxon>
        <taxon>Tracheophyta</taxon>
        <taxon>Spermatophyta</taxon>
        <taxon>Magnoliopsida</taxon>
        <taxon>eudicotyledons</taxon>
        <taxon>Gunneridae</taxon>
        <taxon>Pentapetalae</taxon>
        <taxon>rosids</taxon>
        <taxon>fabids</taxon>
        <taxon>Rosales</taxon>
        <taxon>Rhamnaceae</taxon>
        <taxon>Paliureae</taxon>
        <taxon>Ziziphus</taxon>
    </lineage>
</organism>
<dbReference type="Proteomes" id="UP001652623">
    <property type="component" value="Chromosome 8"/>
</dbReference>
<evidence type="ECO:0000313" key="4">
    <source>
        <dbReference type="RefSeq" id="XP_060675713.1"/>
    </source>
</evidence>
<evidence type="ECO:0000256" key="2">
    <source>
        <dbReference type="SAM" id="MobiDB-lite"/>
    </source>
</evidence>
<accession>A0ABM4AG54</accession>
<dbReference type="PANTHER" id="PTHR10715">
    <property type="entry name" value="60S RIBOSOMAL PROTEIN L6"/>
    <property type="match status" value="1"/>
</dbReference>
<dbReference type="RefSeq" id="XP_060675713.1">
    <property type="nucleotide sequence ID" value="XM_060819730.1"/>
</dbReference>
<evidence type="ECO:0000313" key="3">
    <source>
        <dbReference type="Proteomes" id="UP001652623"/>
    </source>
</evidence>
<sequence>MYHKRGLWAIKAKKGGVFPRHDSKPATENPPQKPPKFYPANDVKKLPVNKRKHKRTKLRTSITLGTVLIVLAGKGKRVVFLKQLSFGLLLVGKTDPYVILSLRVQVIRSKKNSETIVIGPPGEPIWNQSSTIELCMEKQILNLFKLTGRTWKRNHELWSSEIRIMRTTELAAAEEKLHELERQKEEMLRFGSLASLLQRLQDMIEELINKGYER</sequence>
<feature type="coiled-coil region" evidence="1">
    <location>
        <begin position="163"/>
        <end position="190"/>
    </location>
</feature>
<dbReference type="InterPro" id="IPR000915">
    <property type="entry name" value="60S_ribosomal_eL6"/>
</dbReference>
<gene>
    <name evidence="4" type="primary">LOC132799255</name>
</gene>
<feature type="region of interest" description="Disordered" evidence="2">
    <location>
        <begin position="15"/>
        <end position="42"/>
    </location>
</feature>
<name>A0ABM4AG54_ZIZJJ</name>
<proteinExistence type="predicted"/>
<evidence type="ECO:0000256" key="1">
    <source>
        <dbReference type="SAM" id="Coils"/>
    </source>
</evidence>
<keyword evidence="1" id="KW-0175">Coiled coil</keyword>
<keyword evidence="3" id="KW-1185">Reference proteome</keyword>
<reference evidence="4" key="1">
    <citation type="submission" date="2025-08" db="UniProtKB">
        <authorList>
            <consortium name="RefSeq"/>
        </authorList>
    </citation>
    <scope>IDENTIFICATION</scope>
    <source>
        <tissue evidence="4">Seedling</tissue>
    </source>
</reference>
<protein>
    <submittedName>
        <fullName evidence="4">Uncharacterized protein LOC132799255 isoform X1</fullName>
    </submittedName>
</protein>
<dbReference type="PANTHER" id="PTHR10715:SF0">
    <property type="entry name" value="LARGE RIBOSOMAL SUBUNIT PROTEIN EL6"/>
    <property type="match status" value="1"/>
</dbReference>
<dbReference type="GeneID" id="132799255"/>